<keyword evidence="1" id="KW-1133">Transmembrane helix</keyword>
<dbReference type="EMBL" id="CP045119">
    <property type="protein sequence ID" value="QIN84742.1"/>
    <property type="molecule type" value="Genomic_DNA"/>
</dbReference>
<protein>
    <submittedName>
        <fullName evidence="3">DUF2892 domain-containing protein</fullName>
    </submittedName>
</protein>
<feature type="transmembrane region" description="Helical" evidence="1">
    <location>
        <begin position="14"/>
        <end position="32"/>
    </location>
</feature>
<name>A0A6G8QE68_9ACTN</name>
<evidence type="ECO:0000256" key="1">
    <source>
        <dbReference type="SAM" id="Phobius"/>
    </source>
</evidence>
<dbReference type="RefSeq" id="WP_166179231.1">
    <property type="nucleotide sequence ID" value="NZ_CP045119.1"/>
</dbReference>
<feature type="domain" description="Inner membrane protein YgaP-like transmembrane" evidence="2">
    <location>
        <begin position="11"/>
        <end position="62"/>
    </location>
</feature>
<evidence type="ECO:0000313" key="4">
    <source>
        <dbReference type="Proteomes" id="UP000501452"/>
    </source>
</evidence>
<sequence length="86" mass="8872">MAFARFMSTPTGRVIRAVAGLALILIGFFVIGGTAGTVVGLIGFVPVAAGVFNFCLVGPLIGGYFDGRKNLEGVAPEGRHRGSPQH</sequence>
<evidence type="ECO:0000313" key="3">
    <source>
        <dbReference type="EMBL" id="QIN84742.1"/>
    </source>
</evidence>
<dbReference type="KEGG" id="rub:GBA63_20395"/>
<keyword evidence="4" id="KW-1185">Reference proteome</keyword>
<gene>
    <name evidence="3" type="ORF">GBA63_20395</name>
</gene>
<dbReference type="InterPro" id="IPR021309">
    <property type="entry name" value="YgaP-like_TM"/>
</dbReference>
<dbReference type="Pfam" id="PF11127">
    <property type="entry name" value="YgaP-like_TM"/>
    <property type="match status" value="1"/>
</dbReference>
<dbReference type="AlphaFoldDB" id="A0A6G8QE68"/>
<dbReference type="Proteomes" id="UP000501452">
    <property type="component" value="Chromosome"/>
</dbReference>
<organism evidence="3 4">
    <name type="scientific">Rubrobacter tropicus</name>
    <dbReference type="NCBI Taxonomy" id="2653851"/>
    <lineage>
        <taxon>Bacteria</taxon>
        <taxon>Bacillati</taxon>
        <taxon>Actinomycetota</taxon>
        <taxon>Rubrobacteria</taxon>
        <taxon>Rubrobacterales</taxon>
        <taxon>Rubrobacteraceae</taxon>
        <taxon>Rubrobacter</taxon>
    </lineage>
</organism>
<evidence type="ECO:0000259" key="2">
    <source>
        <dbReference type="Pfam" id="PF11127"/>
    </source>
</evidence>
<proteinExistence type="predicted"/>
<keyword evidence="1" id="KW-0812">Transmembrane</keyword>
<accession>A0A6G8QE68</accession>
<keyword evidence="1" id="KW-0472">Membrane</keyword>
<reference evidence="3 4" key="1">
    <citation type="submission" date="2019-10" db="EMBL/GenBank/DDBJ databases">
        <title>Rubrobacter sp nov SCSIO 52090 isolated from a deep-sea sediment in the South China Sea.</title>
        <authorList>
            <person name="Chen R.W."/>
        </authorList>
    </citation>
    <scope>NUCLEOTIDE SEQUENCE [LARGE SCALE GENOMIC DNA]</scope>
    <source>
        <strain evidence="3 4">SCSIO 52909</strain>
    </source>
</reference>
<feature type="transmembrane region" description="Helical" evidence="1">
    <location>
        <begin position="38"/>
        <end position="61"/>
    </location>
</feature>